<accession>A0A699YWZ8</accession>
<evidence type="ECO:0000313" key="2">
    <source>
        <dbReference type="Proteomes" id="UP000485058"/>
    </source>
</evidence>
<evidence type="ECO:0000313" key="1">
    <source>
        <dbReference type="EMBL" id="GFH14763.1"/>
    </source>
</evidence>
<gene>
    <name evidence="1" type="ORF">HaLaN_10876</name>
</gene>
<protein>
    <submittedName>
        <fullName evidence="1">Uncharacterized protein</fullName>
    </submittedName>
</protein>
<comment type="caution">
    <text evidence="1">The sequence shown here is derived from an EMBL/GenBank/DDBJ whole genome shotgun (WGS) entry which is preliminary data.</text>
</comment>
<dbReference type="EMBL" id="BLLF01000763">
    <property type="protein sequence ID" value="GFH14763.1"/>
    <property type="molecule type" value="Genomic_DNA"/>
</dbReference>
<name>A0A699YWZ8_HAELA</name>
<organism evidence="1 2">
    <name type="scientific">Haematococcus lacustris</name>
    <name type="common">Green alga</name>
    <name type="synonym">Haematococcus pluvialis</name>
    <dbReference type="NCBI Taxonomy" id="44745"/>
    <lineage>
        <taxon>Eukaryota</taxon>
        <taxon>Viridiplantae</taxon>
        <taxon>Chlorophyta</taxon>
        <taxon>core chlorophytes</taxon>
        <taxon>Chlorophyceae</taxon>
        <taxon>CS clade</taxon>
        <taxon>Chlamydomonadales</taxon>
        <taxon>Haematococcaceae</taxon>
        <taxon>Haematococcus</taxon>
    </lineage>
</organism>
<dbReference type="Proteomes" id="UP000485058">
    <property type="component" value="Unassembled WGS sequence"/>
</dbReference>
<reference evidence="1 2" key="1">
    <citation type="submission" date="2020-02" db="EMBL/GenBank/DDBJ databases">
        <title>Draft genome sequence of Haematococcus lacustris strain NIES-144.</title>
        <authorList>
            <person name="Morimoto D."/>
            <person name="Nakagawa S."/>
            <person name="Yoshida T."/>
            <person name="Sawayama S."/>
        </authorList>
    </citation>
    <scope>NUCLEOTIDE SEQUENCE [LARGE SCALE GENOMIC DNA]</scope>
    <source>
        <strain evidence="1 2">NIES-144</strain>
    </source>
</reference>
<sequence length="49" mass="5583">MNSWSSSDPIILPDAMYLFVPLSLSMMGDDKQGCRIDRSLSRVQRHQIS</sequence>
<proteinExistence type="predicted"/>
<keyword evidence="2" id="KW-1185">Reference proteome</keyword>
<feature type="non-terminal residue" evidence="1">
    <location>
        <position position="1"/>
    </location>
</feature>
<dbReference type="AlphaFoldDB" id="A0A699YWZ8"/>